<keyword evidence="6" id="KW-0804">Transcription</keyword>
<evidence type="ECO:0000256" key="7">
    <source>
        <dbReference type="ARBA" id="ARBA00023242"/>
    </source>
</evidence>
<evidence type="ECO:0000256" key="8">
    <source>
        <dbReference type="SAM" id="MobiDB-lite"/>
    </source>
</evidence>
<dbReference type="Pfam" id="PF20452">
    <property type="entry name" value="Calmod_bind_C"/>
    <property type="match status" value="1"/>
</dbReference>
<evidence type="ECO:0000256" key="4">
    <source>
        <dbReference type="ARBA" id="ARBA00023125"/>
    </source>
</evidence>
<dbReference type="GO" id="GO:0080142">
    <property type="term" value="P:regulation of salicylic acid biosynthetic process"/>
    <property type="evidence" value="ECO:0007669"/>
    <property type="project" value="TreeGrafter"/>
</dbReference>
<evidence type="ECO:0000259" key="11">
    <source>
        <dbReference type="Pfam" id="PF20452"/>
    </source>
</evidence>
<dbReference type="InterPro" id="IPR012416">
    <property type="entry name" value="CBP60"/>
</dbReference>
<feature type="compositionally biased region" description="Polar residues" evidence="8">
    <location>
        <begin position="124"/>
        <end position="135"/>
    </location>
</feature>
<feature type="region of interest" description="Disordered" evidence="8">
    <location>
        <begin position="227"/>
        <end position="248"/>
    </location>
</feature>
<dbReference type="OrthoDB" id="682958at2759"/>
<dbReference type="InterPro" id="IPR046829">
    <property type="entry name" value="Calmod_bind_C"/>
</dbReference>
<evidence type="ECO:0000256" key="5">
    <source>
        <dbReference type="ARBA" id="ARBA00023159"/>
    </source>
</evidence>
<keyword evidence="3" id="KW-0805">Transcription regulation</keyword>
<comment type="caution">
    <text evidence="12">The sequence shown here is derived from an EMBL/GenBank/DDBJ whole genome shotgun (WGS) entry which is preliminary data.</text>
</comment>
<evidence type="ECO:0000256" key="1">
    <source>
        <dbReference type="ARBA" id="ARBA00004123"/>
    </source>
</evidence>
<dbReference type="Proteomes" id="UP000604825">
    <property type="component" value="Unassembled WGS sequence"/>
</dbReference>
<keyword evidence="5" id="KW-0010">Activator</keyword>
<feature type="compositionally biased region" description="Polar residues" evidence="8">
    <location>
        <begin position="686"/>
        <end position="697"/>
    </location>
</feature>
<comment type="similarity">
    <text evidence="2">Belongs to the plant ACBP60 protein family.</text>
</comment>
<dbReference type="GO" id="GO:0043565">
    <property type="term" value="F:sequence-specific DNA binding"/>
    <property type="evidence" value="ECO:0007669"/>
    <property type="project" value="TreeGrafter"/>
</dbReference>
<feature type="region of interest" description="Disordered" evidence="8">
    <location>
        <begin position="1"/>
        <end position="45"/>
    </location>
</feature>
<dbReference type="PANTHER" id="PTHR31713">
    <property type="entry name" value="OS02G0177800 PROTEIN"/>
    <property type="match status" value="1"/>
</dbReference>
<keyword evidence="4" id="KW-0238">DNA-binding</keyword>
<keyword evidence="7" id="KW-0539">Nucleus</keyword>
<feature type="domain" description="Calmodulin binding protein-like N-terminal" evidence="9">
    <location>
        <begin position="164"/>
        <end position="310"/>
    </location>
</feature>
<evidence type="ECO:0000256" key="6">
    <source>
        <dbReference type="ARBA" id="ARBA00023163"/>
    </source>
</evidence>
<evidence type="ECO:0000313" key="13">
    <source>
        <dbReference type="Proteomes" id="UP000604825"/>
    </source>
</evidence>
<dbReference type="AlphaFoldDB" id="A0A811RBW9"/>
<keyword evidence="13" id="KW-1185">Reference proteome</keyword>
<evidence type="ECO:0000259" key="9">
    <source>
        <dbReference type="Pfam" id="PF07887"/>
    </source>
</evidence>
<feature type="domain" description="Calmodulin binding protein C-terminal" evidence="11">
    <location>
        <begin position="399"/>
        <end position="453"/>
    </location>
</feature>
<dbReference type="Pfam" id="PF20451">
    <property type="entry name" value="Calmod_bind_M"/>
    <property type="match status" value="1"/>
</dbReference>
<evidence type="ECO:0000256" key="2">
    <source>
        <dbReference type="ARBA" id="ARBA00007214"/>
    </source>
</evidence>
<dbReference type="PANTHER" id="PTHR31713:SF84">
    <property type="entry name" value="PROTEIN, PUTATIVE, EXPRESSED-RELATED"/>
    <property type="match status" value="1"/>
</dbReference>
<dbReference type="GO" id="GO:0005516">
    <property type="term" value="F:calmodulin binding"/>
    <property type="evidence" value="ECO:0007669"/>
    <property type="project" value="InterPro"/>
</dbReference>
<dbReference type="InterPro" id="IPR046831">
    <property type="entry name" value="Calmodulin_bind_N"/>
</dbReference>
<evidence type="ECO:0000256" key="3">
    <source>
        <dbReference type="ARBA" id="ARBA00023015"/>
    </source>
</evidence>
<dbReference type="GO" id="GO:0005634">
    <property type="term" value="C:nucleus"/>
    <property type="evidence" value="ECO:0007669"/>
    <property type="project" value="UniProtKB-SubCell"/>
</dbReference>
<reference evidence="12" key="1">
    <citation type="submission" date="2020-10" db="EMBL/GenBank/DDBJ databases">
        <authorList>
            <person name="Han B."/>
            <person name="Lu T."/>
            <person name="Zhao Q."/>
            <person name="Huang X."/>
            <person name="Zhao Y."/>
        </authorList>
    </citation>
    <scope>NUCLEOTIDE SEQUENCE</scope>
</reference>
<dbReference type="InterPro" id="IPR046830">
    <property type="entry name" value="Calmod_bind_M"/>
</dbReference>
<feature type="compositionally biased region" description="Low complexity" evidence="8">
    <location>
        <begin position="706"/>
        <end position="719"/>
    </location>
</feature>
<evidence type="ECO:0000313" key="12">
    <source>
        <dbReference type="EMBL" id="CAD6267531.1"/>
    </source>
</evidence>
<name>A0A811RBW9_9POAL</name>
<evidence type="ECO:0000259" key="10">
    <source>
        <dbReference type="Pfam" id="PF20451"/>
    </source>
</evidence>
<protein>
    <submittedName>
        <fullName evidence="12">Uncharacterized protein</fullName>
    </submittedName>
</protein>
<accession>A0A811RBW9</accession>
<sequence>MAPKRALFVAVGDGGAPPPPEKRQRAGAGPAPSRSSPELPLPSPPPSPKHFLAIVLVVLFLKRPKGRSTDRVPISLSQIGRVVRDQICRFTNPMFSKLEKLLETKLERIEERIQDLTDKVDNITRPSPNLLNDEQFTQEENQEGTSAEPAGLATAEGQSETTSIQLRFLNGLKTPVYHDDEIKSESNTAIKVGIFNGDKMIESGGLSNLQIEIFALEGDFPHASPKSWTPKKFNKHRANSRDGNGNVLGGEGTKAQLKNGQCDLGSIKFTEGSCKARGGKFIIGARVCEGEVSGVQVQQAVMNPVVVQDRRNKSNEKSHPPKLNDSVHRLEEIAKVYAERLEKENIFTVEDFLKALNKDPRNLAKILRVNMERKPWKKMTKHARECSLGGRHKLKLLFCTEKNVKLFFNCVHCLVGAEFFGGPYTLTDNFSFAQQELVDQLKKGAYAKLDKLPEDHVMTDNSPNPIHVDKYTSIGAGPSYMPIEQPNCSVRLASVHGTAAAERLSQDRIESSCLNAYNDPVPRSFIPDHPSMHNYQGGRVPVLPFEGFSHDDHHNELLSANANSNDPGPSSSTADHFLTYNYRDIADQGNLLSVQEQFSAFVNAAPCQNPLGGASNMSQFVSPEDAELAFQHEADINNYVTPGLDHVEIIQSQPFLLSNGTLYGLTSGHINMALPPQQPIIPGTPRSGQGSTQSQMQAPLAPTNDASVASASAQQALPPQQCYPWDGSW</sequence>
<feature type="region of interest" description="Disordered" evidence="8">
    <location>
        <begin position="676"/>
        <end position="719"/>
    </location>
</feature>
<proteinExistence type="inferred from homology"/>
<organism evidence="12 13">
    <name type="scientific">Miscanthus lutarioriparius</name>
    <dbReference type="NCBI Taxonomy" id="422564"/>
    <lineage>
        <taxon>Eukaryota</taxon>
        <taxon>Viridiplantae</taxon>
        <taxon>Streptophyta</taxon>
        <taxon>Embryophyta</taxon>
        <taxon>Tracheophyta</taxon>
        <taxon>Spermatophyta</taxon>
        <taxon>Magnoliopsida</taxon>
        <taxon>Liliopsida</taxon>
        <taxon>Poales</taxon>
        <taxon>Poaceae</taxon>
        <taxon>PACMAD clade</taxon>
        <taxon>Panicoideae</taxon>
        <taxon>Andropogonodae</taxon>
        <taxon>Andropogoneae</taxon>
        <taxon>Saccharinae</taxon>
        <taxon>Miscanthus</taxon>
    </lineage>
</organism>
<feature type="region of interest" description="Disordered" evidence="8">
    <location>
        <begin position="121"/>
        <end position="157"/>
    </location>
</feature>
<dbReference type="GO" id="GO:0003700">
    <property type="term" value="F:DNA-binding transcription factor activity"/>
    <property type="evidence" value="ECO:0007669"/>
    <property type="project" value="TreeGrafter"/>
</dbReference>
<comment type="subcellular location">
    <subcellularLocation>
        <location evidence="1">Nucleus</location>
    </subcellularLocation>
</comment>
<gene>
    <name evidence="12" type="ORF">NCGR_LOCUS50836</name>
</gene>
<dbReference type="Pfam" id="PF07887">
    <property type="entry name" value="Calmodulin_bind"/>
    <property type="match status" value="1"/>
</dbReference>
<dbReference type="EMBL" id="CAJGYO010000014">
    <property type="protein sequence ID" value="CAD6267531.1"/>
    <property type="molecule type" value="Genomic_DNA"/>
</dbReference>
<feature type="domain" description="Calmodulin binding protein central" evidence="10">
    <location>
        <begin position="323"/>
        <end position="386"/>
    </location>
</feature>